<evidence type="ECO:0000256" key="4">
    <source>
        <dbReference type="ARBA" id="ARBA00023163"/>
    </source>
</evidence>
<evidence type="ECO:0000259" key="6">
    <source>
        <dbReference type="PROSITE" id="PS50043"/>
    </source>
</evidence>
<dbReference type="Gene3D" id="3.40.50.2300">
    <property type="match status" value="1"/>
</dbReference>
<evidence type="ECO:0000313" key="9">
    <source>
        <dbReference type="Proteomes" id="UP000392064"/>
    </source>
</evidence>
<proteinExistence type="predicted"/>
<dbReference type="CDD" id="cd06170">
    <property type="entry name" value="LuxR_C_like"/>
    <property type="match status" value="1"/>
</dbReference>
<keyword evidence="1 5" id="KW-0597">Phosphoprotein</keyword>
<dbReference type="PANTHER" id="PTHR43214:SF24">
    <property type="entry name" value="TRANSCRIPTIONAL REGULATORY PROTEIN NARL-RELATED"/>
    <property type="match status" value="1"/>
</dbReference>
<dbReference type="GO" id="GO:0000160">
    <property type="term" value="P:phosphorelay signal transduction system"/>
    <property type="evidence" value="ECO:0007669"/>
    <property type="project" value="InterPro"/>
</dbReference>
<protein>
    <submittedName>
        <fullName evidence="8">Response regulator</fullName>
    </submittedName>
</protein>
<feature type="modified residue" description="4-aspartylphosphate" evidence="5">
    <location>
        <position position="58"/>
    </location>
</feature>
<evidence type="ECO:0000256" key="2">
    <source>
        <dbReference type="ARBA" id="ARBA00023015"/>
    </source>
</evidence>
<sequence>MTKAPIRLFLLDDHEVVRRGLRDLFEQEDDIEVVGESGLAVDAADRIPAIKPDVAVLDARLPDGSGIDVCRDVRSADPEIAVIILTSYDDDDALFAAIMAGAAGYVLKQVRGTDLVDAVRRVASGQSLLDPAVTQRVLTRIREGRPAEDPLATLTKQERRILTLIGEGLTNRQIAAEMFLAEKTVKNYVTQLLSKLGLERRTQAAVLVTRQRTEGRRDH</sequence>
<keyword evidence="2" id="KW-0805">Transcription regulation</keyword>
<dbReference type="PRINTS" id="PR00038">
    <property type="entry name" value="HTHLUXR"/>
</dbReference>
<dbReference type="SMART" id="SM00421">
    <property type="entry name" value="HTH_LUXR"/>
    <property type="match status" value="1"/>
</dbReference>
<dbReference type="InterPro" id="IPR001789">
    <property type="entry name" value="Sig_transdc_resp-reg_receiver"/>
</dbReference>
<dbReference type="CDD" id="cd17535">
    <property type="entry name" value="REC_NarL-like"/>
    <property type="match status" value="1"/>
</dbReference>
<accession>A0A5Q2MBK4</accession>
<feature type="domain" description="Response regulatory" evidence="7">
    <location>
        <begin position="7"/>
        <end position="123"/>
    </location>
</feature>
<dbReference type="KEGG" id="aef:GEV26_00345"/>
<keyword evidence="4" id="KW-0804">Transcription</keyword>
<evidence type="ECO:0000259" key="7">
    <source>
        <dbReference type="PROSITE" id="PS50110"/>
    </source>
</evidence>
<dbReference type="InterPro" id="IPR011006">
    <property type="entry name" value="CheY-like_superfamily"/>
</dbReference>
<dbReference type="Pfam" id="PF00196">
    <property type="entry name" value="GerE"/>
    <property type="match status" value="1"/>
</dbReference>
<keyword evidence="3" id="KW-0238">DNA-binding</keyword>
<gene>
    <name evidence="8" type="ORF">GEV26_00345</name>
</gene>
<dbReference type="EMBL" id="CP045737">
    <property type="protein sequence ID" value="QGG39948.1"/>
    <property type="molecule type" value="Genomic_DNA"/>
</dbReference>
<keyword evidence="9" id="KW-1185">Reference proteome</keyword>
<evidence type="ECO:0000256" key="3">
    <source>
        <dbReference type="ARBA" id="ARBA00023125"/>
    </source>
</evidence>
<evidence type="ECO:0000256" key="1">
    <source>
        <dbReference type="ARBA" id="ARBA00022553"/>
    </source>
</evidence>
<dbReference type="Pfam" id="PF00072">
    <property type="entry name" value="Response_reg"/>
    <property type="match status" value="1"/>
</dbReference>
<evidence type="ECO:0000313" key="8">
    <source>
        <dbReference type="EMBL" id="QGG39948.1"/>
    </source>
</evidence>
<dbReference type="InterPro" id="IPR016032">
    <property type="entry name" value="Sig_transdc_resp-reg_C-effctor"/>
</dbReference>
<dbReference type="InterPro" id="IPR039420">
    <property type="entry name" value="WalR-like"/>
</dbReference>
<dbReference type="RefSeq" id="WP_153651222.1">
    <property type="nucleotide sequence ID" value="NZ_CP045737.1"/>
</dbReference>
<dbReference type="GO" id="GO:0003677">
    <property type="term" value="F:DNA binding"/>
    <property type="evidence" value="ECO:0007669"/>
    <property type="project" value="UniProtKB-KW"/>
</dbReference>
<dbReference type="SMART" id="SM00448">
    <property type="entry name" value="REC"/>
    <property type="match status" value="1"/>
</dbReference>
<dbReference type="Proteomes" id="UP000392064">
    <property type="component" value="Chromosome"/>
</dbReference>
<name>A0A5Q2MBK4_9ACTN</name>
<reference evidence="8 9" key="1">
    <citation type="submission" date="2019-11" db="EMBL/GenBank/DDBJ databases">
        <authorList>
            <person name="Li J."/>
        </authorList>
    </citation>
    <scope>NUCLEOTIDE SEQUENCE [LARGE SCALE GENOMIC DNA]</scope>
    <source>
        <strain evidence="8 9">MF47</strain>
    </source>
</reference>
<organism evidence="8 9">
    <name type="scientific">Aeromicrobium yanjiei</name>
    <dbReference type="NCBI Taxonomy" id="2662028"/>
    <lineage>
        <taxon>Bacteria</taxon>
        <taxon>Bacillati</taxon>
        <taxon>Actinomycetota</taxon>
        <taxon>Actinomycetes</taxon>
        <taxon>Propionibacteriales</taxon>
        <taxon>Nocardioidaceae</taxon>
        <taxon>Aeromicrobium</taxon>
    </lineage>
</organism>
<dbReference type="GO" id="GO:0006355">
    <property type="term" value="P:regulation of DNA-templated transcription"/>
    <property type="evidence" value="ECO:0007669"/>
    <property type="project" value="InterPro"/>
</dbReference>
<dbReference type="InterPro" id="IPR058245">
    <property type="entry name" value="NreC/VraR/RcsB-like_REC"/>
</dbReference>
<dbReference type="PANTHER" id="PTHR43214">
    <property type="entry name" value="TWO-COMPONENT RESPONSE REGULATOR"/>
    <property type="match status" value="1"/>
</dbReference>
<dbReference type="SUPFAM" id="SSF46894">
    <property type="entry name" value="C-terminal effector domain of the bipartite response regulators"/>
    <property type="match status" value="1"/>
</dbReference>
<feature type="domain" description="HTH luxR-type" evidence="6">
    <location>
        <begin position="147"/>
        <end position="212"/>
    </location>
</feature>
<evidence type="ECO:0000256" key="5">
    <source>
        <dbReference type="PROSITE-ProRule" id="PRU00169"/>
    </source>
</evidence>
<dbReference type="InterPro" id="IPR000792">
    <property type="entry name" value="Tscrpt_reg_LuxR_C"/>
</dbReference>
<dbReference type="SUPFAM" id="SSF52172">
    <property type="entry name" value="CheY-like"/>
    <property type="match status" value="1"/>
</dbReference>
<dbReference type="PROSITE" id="PS50110">
    <property type="entry name" value="RESPONSE_REGULATORY"/>
    <property type="match status" value="1"/>
</dbReference>
<dbReference type="PROSITE" id="PS50043">
    <property type="entry name" value="HTH_LUXR_2"/>
    <property type="match status" value="1"/>
</dbReference>
<dbReference type="AlphaFoldDB" id="A0A5Q2MBK4"/>